<dbReference type="GO" id="GO:0006508">
    <property type="term" value="P:proteolysis"/>
    <property type="evidence" value="ECO:0007669"/>
    <property type="project" value="UniProtKB-KW"/>
</dbReference>
<gene>
    <name evidence="7" type="ORF">IQ13_4311</name>
</gene>
<dbReference type="PANTHER" id="PTHR30471">
    <property type="entry name" value="DNA REPAIR PROTEIN RADC"/>
    <property type="match status" value="1"/>
</dbReference>
<dbReference type="InterPro" id="IPR020891">
    <property type="entry name" value="UPF0758_CS"/>
</dbReference>
<dbReference type="CDD" id="cd08071">
    <property type="entry name" value="MPN_DUF2466"/>
    <property type="match status" value="1"/>
</dbReference>
<keyword evidence="5" id="KW-0482">Metalloprotease</keyword>
<accession>A0A562S8M9</accession>
<keyword evidence="2" id="KW-0479">Metal-binding</keyword>
<dbReference type="OrthoDB" id="9804482at2"/>
<dbReference type="InterPro" id="IPR025657">
    <property type="entry name" value="RadC_JAB"/>
</dbReference>
<dbReference type="InterPro" id="IPR037518">
    <property type="entry name" value="MPN"/>
</dbReference>
<dbReference type="GO" id="GO:0046872">
    <property type="term" value="F:metal ion binding"/>
    <property type="evidence" value="ECO:0007669"/>
    <property type="project" value="UniProtKB-KW"/>
</dbReference>
<dbReference type="AlphaFoldDB" id="A0A562S8M9"/>
<evidence type="ECO:0000256" key="5">
    <source>
        <dbReference type="ARBA" id="ARBA00023049"/>
    </source>
</evidence>
<dbReference type="PROSITE" id="PS50249">
    <property type="entry name" value="MPN"/>
    <property type="match status" value="1"/>
</dbReference>
<reference evidence="7 8" key="1">
    <citation type="journal article" date="2015" name="Stand. Genomic Sci.">
        <title>Genomic Encyclopedia of Bacterial and Archaeal Type Strains, Phase III: the genomes of soil and plant-associated and newly described type strains.</title>
        <authorList>
            <person name="Whitman W.B."/>
            <person name="Woyke T."/>
            <person name="Klenk H.P."/>
            <person name="Zhou Y."/>
            <person name="Lilburn T.G."/>
            <person name="Beck B.J."/>
            <person name="De Vos P."/>
            <person name="Vandamme P."/>
            <person name="Eisen J.A."/>
            <person name="Garrity G."/>
            <person name="Hugenholtz P."/>
            <person name="Kyrpides N.C."/>
        </authorList>
    </citation>
    <scope>NUCLEOTIDE SEQUENCE [LARGE SCALE GENOMIC DNA]</scope>
    <source>
        <strain evidence="7 8">CGMCC 1.7271</strain>
    </source>
</reference>
<dbReference type="GO" id="GO:0008237">
    <property type="term" value="F:metallopeptidase activity"/>
    <property type="evidence" value="ECO:0007669"/>
    <property type="project" value="UniProtKB-KW"/>
</dbReference>
<keyword evidence="8" id="KW-1185">Reference proteome</keyword>
<dbReference type="RefSeq" id="WP_144888756.1">
    <property type="nucleotide sequence ID" value="NZ_VLLE01000009.1"/>
</dbReference>
<dbReference type="PROSITE" id="PS01302">
    <property type="entry name" value="UPF0758"/>
    <property type="match status" value="1"/>
</dbReference>
<name>A0A562S8M9_9BACT</name>
<protein>
    <submittedName>
        <fullName evidence="7">RadC-like JAB domain-containing protein</fullName>
    </submittedName>
</protein>
<dbReference type="Proteomes" id="UP000316167">
    <property type="component" value="Unassembled WGS sequence"/>
</dbReference>
<dbReference type="Pfam" id="PF04002">
    <property type="entry name" value="RadC"/>
    <property type="match status" value="1"/>
</dbReference>
<evidence type="ECO:0000313" key="8">
    <source>
        <dbReference type="Proteomes" id="UP000316167"/>
    </source>
</evidence>
<keyword evidence="4" id="KW-0862">Zinc</keyword>
<dbReference type="Gene3D" id="3.40.140.10">
    <property type="entry name" value="Cytidine Deaminase, domain 2"/>
    <property type="match status" value="1"/>
</dbReference>
<dbReference type="EMBL" id="VLLE01000009">
    <property type="protein sequence ID" value="TWI77712.1"/>
    <property type="molecule type" value="Genomic_DNA"/>
</dbReference>
<evidence type="ECO:0000256" key="3">
    <source>
        <dbReference type="ARBA" id="ARBA00022801"/>
    </source>
</evidence>
<sequence length="157" mass="17580">MEQLAMQFPEWTRVAEVELVYKTKVKASERPKVNSSKDIYNILKQVWDENKIDMLEEFKVIFLNRANRVTGVYDASSGGITGTVADPRLILAAAIKSLSVSIVLSHNHPSGNLKPSRADEELTLKIKEAASYHDIKVLDHIIISSEGYYSFADEGLI</sequence>
<dbReference type="InterPro" id="IPR001405">
    <property type="entry name" value="UPF0758"/>
</dbReference>
<organism evidence="7 8">
    <name type="scientific">Lacibacter cauensis</name>
    <dbReference type="NCBI Taxonomy" id="510947"/>
    <lineage>
        <taxon>Bacteria</taxon>
        <taxon>Pseudomonadati</taxon>
        <taxon>Bacteroidota</taxon>
        <taxon>Chitinophagia</taxon>
        <taxon>Chitinophagales</taxon>
        <taxon>Chitinophagaceae</taxon>
        <taxon>Lacibacter</taxon>
    </lineage>
</organism>
<evidence type="ECO:0000313" key="7">
    <source>
        <dbReference type="EMBL" id="TWI77712.1"/>
    </source>
</evidence>
<dbReference type="PANTHER" id="PTHR30471:SF3">
    <property type="entry name" value="UPF0758 PROTEIN YEES-RELATED"/>
    <property type="match status" value="1"/>
</dbReference>
<comment type="caution">
    <text evidence="7">The sequence shown here is derived from an EMBL/GenBank/DDBJ whole genome shotgun (WGS) entry which is preliminary data.</text>
</comment>
<keyword evidence="3" id="KW-0378">Hydrolase</keyword>
<evidence type="ECO:0000256" key="4">
    <source>
        <dbReference type="ARBA" id="ARBA00022833"/>
    </source>
</evidence>
<evidence type="ECO:0000259" key="6">
    <source>
        <dbReference type="PROSITE" id="PS50249"/>
    </source>
</evidence>
<keyword evidence="1" id="KW-0645">Protease</keyword>
<proteinExistence type="predicted"/>
<feature type="domain" description="MPN" evidence="6">
    <location>
        <begin position="32"/>
        <end position="157"/>
    </location>
</feature>
<evidence type="ECO:0000256" key="1">
    <source>
        <dbReference type="ARBA" id="ARBA00022670"/>
    </source>
</evidence>
<evidence type="ECO:0000256" key="2">
    <source>
        <dbReference type="ARBA" id="ARBA00022723"/>
    </source>
</evidence>